<keyword evidence="8" id="KW-0862">Zinc</keyword>
<evidence type="ECO:0000256" key="4">
    <source>
        <dbReference type="ARBA" id="ARBA00022679"/>
    </source>
</evidence>
<dbReference type="InterPro" id="IPR013083">
    <property type="entry name" value="Znf_RING/FYVE/PHD"/>
</dbReference>
<keyword evidence="4" id="KW-0808">Transferase</keyword>
<evidence type="ECO:0000256" key="9">
    <source>
        <dbReference type="ARBA" id="ARBA00023242"/>
    </source>
</evidence>
<dbReference type="Pfam" id="PF11789">
    <property type="entry name" value="zf-Nse"/>
    <property type="match status" value="1"/>
</dbReference>
<dbReference type="GO" id="GO:0016925">
    <property type="term" value="P:protein sumoylation"/>
    <property type="evidence" value="ECO:0007669"/>
    <property type="project" value="UniProtKB-UniPathway"/>
</dbReference>
<evidence type="ECO:0000313" key="14">
    <source>
        <dbReference type="Proteomes" id="UP000187406"/>
    </source>
</evidence>
<dbReference type="PANTHER" id="PTHR21330">
    <property type="entry name" value="E3 SUMO-PROTEIN LIGASE NSE2"/>
    <property type="match status" value="1"/>
</dbReference>
<reference evidence="14" key="1">
    <citation type="submission" date="2016-04" db="EMBL/GenBank/DDBJ databases">
        <title>Cephalotus genome sequencing.</title>
        <authorList>
            <person name="Fukushima K."/>
            <person name="Hasebe M."/>
            <person name="Fang X."/>
        </authorList>
    </citation>
    <scope>NUCLEOTIDE SEQUENCE [LARGE SCALE GENOMIC DNA]</scope>
    <source>
        <strain evidence="14">cv. St1</strain>
    </source>
</reference>
<dbReference type="GO" id="GO:0061665">
    <property type="term" value="F:SUMO ligase activity"/>
    <property type="evidence" value="ECO:0007669"/>
    <property type="project" value="TreeGrafter"/>
</dbReference>
<dbReference type="InParanoid" id="A0A1Q3CZC6"/>
<sequence>MASRAASRPDGVTGRIHNAASTLYQDFQSLIGDTRKSFSMMKEIAVEMERHNETHKVKELENAVAELAETLEKCTEYTSAIESLKNAYRPVTELTDFKKLLEEEMSKLEPSSSSAQQNHPLIRQFREAIWNVHHAGQPMPGEEQEDIIMTSTQSNILNVTCPLTGKPVVDLAEPVRNMEGKHIYDKNAINQYIRAKNTKCPVTDIFPCCCPKMAIRVVCDPLLLAEFDELRTMSKQTARPGVIEDFTGLDEE</sequence>
<keyword evidence="9" id="KW-0539">Nucleus</keyword>
<feature type="coiled-coil region" evidence="11">
    <location>
        <begin position="50"/>
        <end position="87"/>
    </location>
</feature>
<dbReference type="AlphaFoldDB" id="A0A1Q3CZC6"/>
<evidence type="ECO:0000256" key="10">
    <source>
        <dbReference type="PROSITE-ProRule" id="PRU00452"/>
    </source>
</evidence>
<dbReference type="GO" id="GO:0008270">
    <property type="term" value="F:zinc ion binding"/>
    <property type="evidence" value="ECO:0007669"/>
    <property type="project" value="UniProtKB-KW"/>
</dbReference>
<dbReference type="OrthoDB" id="26899at2759"/>
<dbReference type="GO" id="GO:0005634">
    <property type="term" value="C:nucleus"/>
    <property type="evidence" value="ECO:0007669"/>
    <property type="project" value="UniProtKB-SubCell"/>
</dbReference>
<protein>
    <submittedName>
        <fullName evidence="13">Zf-Nse domain-containing protein</fullName>
    </submittedName>
</protein>
<evidence type="ECO:0000256" key="3">
    <source>
        <dbReference type="ARBA" id="ARBA00008212"/>
    </source>
</evidence>
<dbReference type="PANTHER" id="PTHR21330:SF1">
    <property type="entry name" value="E3 SUMO-PROTEIN LIGASE NSE2"/>
    <property type="match status" value="1"/>
</dbReference>
<evidence type="ECO:0000256" key="6">
    <source>
        <dbReference type="ARBA" id="ARBA00022771"/>
    </source>
</evidence>
<keyword evidence="14" id="KW-1185">Reference proteome</keyword>
<evidence type="ECO:0000256" key="1">
    <source>
        <dbReference type="ARBA" id="ARBA00004123"/>
    </source>
</evidence>
<dbReference type="UniPathway" id="UPA00886"/>
<evidence type="ECO:0000313" key="13">
    <source>
        <dbReference type="EMBL" id="GAV85438.1"/>
    </source>
</evidence>
<name>A0A1Q3CZC6_CEPFO</name>
<dbReference type="EMBL" id="BDDD01003567">
    <property type="protein sequence ID" value="GAV85438.1"/>
    <property type="molecule type" value="Genomic_DNA"/>
</dbReference>
<comment type="caution">
    <text evidence="13">The sequence shown here is derived from an EMBL/GenBank/DDBJ whole genome shotgun (WGS) entry which is preliminary data.</text>
</comment>
<evidence type="ECO:0000256" key="11">
    <source>
        <dbReference type="SAM" id="Coils"/>
    </source>
</evidence>
<evidence type="ECO:0000259" key="12">
    <source>
        <dbReference type="PROSITE" id="PS51044"/>
    </source>
</evidence>
<evidence type="ECO:0000256" key="7">
    <source>
        <dbReference type="ARBA" id="ARBA00022786"/>
    </source>
</evidence>
<accession>A0A1Q3CZC6</accession>
<feature type="non-terminal residue" evidence="13">
    <location>
        <position position="252"/>
    </location>
</feature>
<keyword evidence="11" id="KW-0175">Coiled coil</keyword>
<evidence type="ECO:0000256" key="5">
    <source>
        <dbReference type="ARBA" id="ARBA00022723"/>
    </source>
</evidence>
<dbReference type="InterPro" id="IPR004181">
    <property type="entry name" value="Znf_MIZ"/>
</dbReference>
<dbReference type="GO" id="GO:0000724">
    <property type="term" value="P:double-strand break repair via homologous recombination"/>
    <property type="evidence" value="ECO:0007669"/>
    <property type="project" value="InterPro"/>
</dbReference>
<keyword evidence="7" id="KW-0833">Ubl conjugation pathway</keyword>
<dbReference type="SUPFAM" id="SSF57850">
    <property type="entry name" value="RING/U-box"/>
    <property type="match status" value="1"/>
</dbReference>
<proteinExistence type="inferred from homology"/>
<keyword evidence="5" id="KW-0479">Metal-binding</keyword>
<dbReference type="STRING" id="3775.A0A1Q3CZC6"/>
<dbReference type="FunCoup" id="A0A1Q3CZC6">
    <property type="interactions" value="2128"/>
</dbReference>
<dbReference type="PROSITE" id="PS51044">
    <property type="entry name" value="ZF_SP_RING"/>
    <property type="match status" value="1"/>
</dbReference>
<evidence type="ECO:0000256" key="8">
    <source>
        <dbReference type="ARBA" id="ARBA00022833"/>
    </source>
</evidence>
<comment type="subcellular location">
    <subcellularLocation>
        <location evidence="1">Nucleus</location>
    </subcellularLocation>
</comment>
<organism evidence="13 14">
    <name type="scientific">Cephalotus follicularis</name>
    <name type="common">Albany pitcher plant</name>
    <dbReference type="NCBI Taxonomy" id="3775"/>
    <lineage>
        <taxon>Eukaryota</taxon>
        <taxon>Viridiplantae</taxon>
        <taxon>Streptophyta</taxon>
        <taxon>Embryophyta</taxon>
        <taxon>Tracheophyta</taxon>
        <taxon>Spermatophyta</taxon>
        <taxon>Magnoliopsida</taxon>
        <taxon>eudicotyledons</taxon>
        <taxon>Gunneridae</taxon>
        <taxon>Pentapetalae</taxon>
        <taxon>rosids</taxon>
        <taxon>fabids</taxon>
        <taxon>Oxalidales</taxon>
        <taxon>Cephalotaceae</taxon>
        <taxon>Cephalotus</taxon>
    </lineage>
</organism>
<gene>
    <name evidence="13" type="ORF">CFOL_v3_28874</name>
</gene>
<evidence type="ECO:0000256" key="2">
    <source>
        <dbReference type="ARBA" id="ARBA00004718"/>
    </source>
</evidence>
<feature type="domain" description="SP-RING-type" evidence="12">
    <location>
        <begin position="143"/>
        <end position="232"/>
    </location>
</feature>
<comment type="pathway">
    <text evidence="2">Protein modification; protein sumoylation.</text>
</comment>
<dbReference type="Gene3D" id="3.30.40.10">
    <property type="entry name" value="Zinc/RING finger domain, C3HC4 (zinc finger)"/>
    <property type="match status" value="1"/>
</dbReference>
<dbReference type="InterPro" id="IPR026846">
    <property type="entry name" value="Nse2(Mms21)"/>
</dbReference>
<dbReference type="GO" id="GO:0030915">
    <property type="term" value="C:Smc5-Smc6 complex"/>
    <property type="evidence" value="ECO:0007669"/>
    <property type="project" value="InterPro"/>
</dbReference>
<comment type="similarity">
    <text evidence="3">Belongs to the NSE2 family.</text>
</comment>
<dbReference type="Proteomes" id="UP000187406">
    <property type="component" value="Unassembled WGS sequence"/>
</dbReference>
<keyword evidence="6 10" id="KW-0863">Zinc-finger</keyword>